<dbReference type="PANTHER" id="PTHR21331:SF2">
    <property type="entry name" value="BRCA1-ASSOCIATED ATM ACTIVATOR 1"/>
    <property type="match status" value="1"/>
</dbReference>
<dbReference type="PANTHER" id="PTHR21331">
    <property type="entry name" value="BRCA1-ASSOCIATED ATM ACTIVATOR 1"/>
    <property type="match status" value="1"/>
</dbReference>
<protein>
    <submittedName>
        <fullName evidence="4">Uncharacterized protein</fullName>
    </submittedName>
</protein>
<evidence type="ECO:0000313" key="4">
    <source>
        <dbReference type="EMBL" id="CAK8693981.1"/>
    </source>
</evidence>
<organism evidence="4 5">
    <name type="scientific">Clavelina lepadiformis</name>
    <name type="common">Light-bulb sea squirt</name>
    <name type="synonym">Ascidia lepadiformis</name>
    <dbReference type="NCBI Taxonomy" id="159417"/>
    <lineage>
        <taxon>Eukaryota</taxon>
        <taxon>Metazoa</taxon>
        <taxon>Chordata</taxon>
        <taxon>Tunicata</taxon>
        <taxon>Ascidiacea</taxon>
        <taxon>Aplousobranchia</taxon>
        <taxon>Clavelinidae</taxon>
        <taxon>Clavelina</taxon>
    </lineage>
</organism>
<proteinExistence type="inferred from homology"/>
<dbReference type="InterPro" id="IPR038904">
    <property type="entry name" value="BRAT1"/>
</dbReference>
<dbReference type="Proteomes" id="UP001642483">
    <property type="component" value="Unassembled WGS sequence"/>
</dbReference>
<reference evidence="4 5" key="1">
    <citation type="submission" date="2024-02" db="EMBL/GenBank/DDBJ databases">
        <authorList>
            <person name="Daric V."/>
            <person name="Darras S."/>
        </authorList>
    </citation>
    <scope>NUCLEOTIDE SEQUENCE [LARGE SCALE GENOMIC DNA]</scope>
</reference>
<gene>
    <name evidence="4" type="ORF">CVLEPA_LOCUS27258</name>
</gene>
<comment type="caution">
    <text evidence="4">The sequence shown here is derived from an EMBL/GenBank/DDBJ whole genome shotgun (WGS) entry which is preliminary data.</text>
</comment>
<dbReference type="Gene3D" id="1.25.10.10">
    <property type="entry name" value="Leucine-rich Repeat Variant"/>
    <property type="match status" value="1"/>
</dbReference>
<evidence type="ECO:0000256" key="1">
    <source>
        <dbReference type="ARBA" id="ARBA00004496"/>
    </source>
</evidence>
<keyword evidence="2" id="KW-0963">Cytoplasm</keyword>
<sequence length="801" mass="90273">MSESSHGFEMLPLSERNIKNQCLVLNEILIFLQNEEKVIEDDTIADRVVTLFESLISFPIPVEEVFGRKQSTFILCEKLISKCGQYSDSTCSFALKLFSTFSSDKILSDLISRSEDTWRDCLESILKVDLDSISVSLQYAWLSAVRSLLCGALSFEALIILGLHHQSIINLFQSKSMFVEKQAQKVIAKLILALNSKLKALDKKNEMFKKCLKNLAAIMDTLKKDLSLEFLLKILTICGDINATVTIILFNEYFNESRNFFESKGARKELILMSKVGCPALVSFIKTLCSDRDHFDCKKFIPLSLAHELVMVALLNNPLHTSSYDMLSAVAESTNKASYFEMMMLVFDVAFGRNVSLLSFLNDDGHLWKAVLDDTLTSRSRITALLTNTIEVCQNLWLTGLPLELQTKMIKYFDELLKAIYELEDTPEGLKPEILQNFKLATSVMNALKNCNINVSCWRCFNDTFPATLQSVMLHANADYQVLKTCGCLILSMTRPTDCQLHRSDLPTVTSLCDCLVTKMSHLRWEDRDSAFEVLSLMLEQLEYHSCDTRQAIEQVLRELNILEAVLLSLSDDNEYIQASALLACLHLVENTGLFTPLKLRKLLSKTINIIQSESSACARRAAVNTLSACLFQSGELLDNFLKQFPVYEAQDLSSLDDEQQSDAAILVNQALSAILCLIPNDFDAEVKCNGIKILERIHKHVSNPELYVGDPDKMISKICLLLRSLALDYDVISCEKAAKLLHLMTPTNSVTELCKDEHPLLCAELNSLLNEMHFRLSSKKSYSTKDSTDVNQDPVVIDCY</sequence>
<comment type="similarity">
    <text evidence="3">Belongs to the BRAT1 family.</text>
</comment>
<evidence type="ECO:0000256" key="3">
    <source>
        <dbReference type="ARBA" id="ARBA00061308"/>
    </source>
</evidence>
<dbReference type="InterPro" id="IPR011989">
    <property type="entry name" value="ARM-like"/>
</dbReference>
<name>A0ABP0GQE7_CLALP</name>
<comment type="subcellular location">
    <subcellularLocation>
        <location evidence="1">Cytoplasm</location>
    </subcellularLocation>
</comment>
<dbReference type="InterPro" id="IPR016024">
    <property type="entry name" value="ARM-type_fold"/>
</dbReference>
<dbReference type="EMBL" id="CAWYQH010000141">
    <property type="protein sequence ID" value="CAK8693981.1"/>
    <property type="molecule type" value="Genomic_DNA"/>
</dbReference>
<keyword evidence="5" id="KW-1185">Reference proteome</keyword>
<dbReference type="SUPFAM" id="SSF48371">
    <property type="entry name" value="ARM repeat"/>
    <property type="match status" value="1"/>
</dbReference>
<accession>A0ABP0GQE7</accession>
<evidence type="ECO:0000313" key="5">
    <source>
        <dbReference type="Proteomes" id="UP001642483"/>
    </source>
</evidence>
<evidence type="ECO:0000256" key="2">
    <source>
        <dbReference type="ARBA" id="ARBA00022490"/>
    </source>
</evidence>